<gene>
    <name evidence="1" type="ORF">ACFQ1U_04340</name>
</gene>
<evidence type="ECO:0008006" key="3">
    <source>
        <dbReference type="Google" id="ProtNLM"/>
    </source>
</evidence>
<proteinExistence type="predicted"/>
<accession>A0ABW3JQD8</accession>
<name>A0ABW3JQD8_9FLAO</name>
<reference evidence="2" key="1">
    <citation type="journal article" date="2019" name="Int. J. Syst. Evol. Microbiol.">
        <title>The Global Catalogue of Microorganisms (GCM) 10K type strain sequencing project: providing services to taxonomists for standard genome sequencing and annotation.</title>
        <authorList>
            <consortium name="The Broad Institute Genomics Platform"/>
            <consortium name="The Broad Institute Genome Sequencing Center for Infectious Disease"/>
            <person name="Wu L."/>
            <person name="Ma J."/>
        </authorList>
    </citation>
    <scope>NUCLEOTIDE SEQUENCE [LARGE SCALE GENOMIC DNA]</scope>
    <source>
        <strain evidence="2">CCUG 60527</strain>
    </source>
</reference>
<keyword evidence="2" id="KW-1185">Reference proteome</keyword>
<dbReference type="RefSeq" id="WP_386105708.1">
    <property type="nucleotide sequence ID" value="NZ_JBHTJR010000022.1"/>
</dbReference>
<dbReference type="Proteomes" id="UP001597062">
    <property type="component" value="Unassembled WGS sequence"/>
</dbReference>
<protein>
    <recommendedName>
        <fullName evidence="3">DUF5723 domain-containing protein</fullName>
    </recommendedName>
</protein>
<organism evidence="1 2">
    <name type="scientific">Tenacibaculum geojense</name>
    <dbReference type="NCBI Taxonomy" id="915352"/>
    <lineage>
        <taxon>Bacteria</taxon>
        <taxon>Pseudomonadati</taxon>
        <taxon>Bacteroidota</taxon>
        <taxon>Flavobacteriia</taxon>
        <taxon>Flavobacteriales</taxon>
        <taxon>Flavobacteriaceae</taxon>
        <taxon>Tenacibaculum</taxon>
    </lineage>
</organism>
<sequence length="439" mass="48790">MEIKEYELTPIPRKIKAKSKNDEIYVAVKIGNGQIGGNIITVNNTPLAKGNITEPTYIGGLNELNDKLIIVETNVLDVNGFTNRCVITTSFFNQNNEELFSKIDRGDAPENGVASFTGKYLFKFLMCLVFTLSITTKNFAQTNTLEFSNLETPTAPGLILFDETPASIEKPTTPQGLGLNLLGLGQNGGALEFAPFWLKDHPNLSAEDMYTNKSPIFSHLGVSLATVSSDTLTFISSGIRTRIFQSYGKNKKKLSTIKANLENALSSDLSNPETIETIETLRKQYVDLIEKPLFNIDIAAAIGASATNNSYSNLSLNRWAIWTSFNFRPKGDDFYFTAVTRYINSDNFEGAEKSVDIVDLGSRFNYDISKFTVSLEYIQRFNTTFNRNDNFRIATIGSYKLSDNVFITATFGKNFNEVNNIIALAGVNFGFSKKKVRAF</sequence>
<dbReference type="EMBL" id="JBHTJR010000022">
    <property type="protein sequence ID" value="MFD0992425.1"/>
    <property type="molecule type" value="Genomic_DNA"/>
</dbReference>
<comment type="caution">
    <text evidence="1">The sequence shown here is derived from an EMBL/GenBank/DDBJ whole genome shotgun (WGS) entry which is preliminary data.</text>
</comment>
<evidence type="ECO:0000313" key="1">
    <source>
        <dbReference type="EMBL" id="MFD0992425.1"/>
    </source>
</evidence>
<evidence type="ECO:0000313" key="2">
    <source>
        <dbReference type="Proteomes" id="UP001597062"/>
    </source>
</evidence>